<dbReference type="AlphaFoldDB" id="A0A1M5UPS9"/>
<protein>
    <submittedName>
        <fullName evidence="2">Uncharacterized protein</fullName>
    </submittedName>
</protein>
<reference evidence="3" key="1">
    <citation type="submission" date="2016-11" db="EMBL/GenBank/DDBJ databases">
        <authorList>
            <person name="Varghese N."/>
            <person name="Submissions S."/>
        </authorList>
    </citation>
    <scope>NUCLEOTIDE SEQUENCE [LARGE SCALE GENOMIC DNA]</scope>
    <source>
        <strain evidence="3">DSM 28223</strain>
    </source>
</reference>
<dbReference type="Proteomes" id="UP000184211">
    <property type="component" value="Unassembled WGS sequence"/>
</dbReference>
<dbReference type="RefSeq" id="WP_072793762.1">
    <property type="nucleotide sequence ID" value="NZ_FQWM01000007.1"/>
</dbReference>
<accession>A0A1M5UPS9</accession>
<feature type="transmembrane region" description="Helical" evidence="1">
    <location>
        <begin position="30"/>
        <end position="49"/>
    </location>
</feature>
<keyword evidence="3" id="KW-1185">Reference proteome</keyword>
<organism evidence="2 3">
    <name type="scientific">Cognatishimia maritima</name>
    <dbReference type="NCBI Taxonomy" id="870908"/>
    <lineage>
        <taxon>Bacteria</taxon>
        <taxon>Pseudomonadati</taxon>
        <taxon>Pseudomonadota</taxon>
        <taxon>Alphaproteobacteria</taxon>
        <taxon>Rhodobacterales</taxon>
        <taxon>Paracoccaceae</taxon>
        <taxon>Cognatishimia</taxon>
    </lineage>
</organism>
<keyword evidence="1" id="KW-1133">Transmembrane helix</keyword>
<dbReference type="STRING" id="870908.SAMN04488044_2912"/>
<keyword evidence="1" id="KW-0812">Transmembrane</keyword>
<sequence length="85" mass="8966">MLQILGMIGANMLSLPGILGLAFGMMTRKWGFAALGGALIGLLEALLFAKFDFSQIDAIEMVISILIGIIACLVGCAIRRKGVLI</sequence>
<gene>
    <name evidence="2" type="ORF">SAMN04488044_2912</name>
</gene>
<evidence type="ECO:0000313" key="3">
    <source>
        <dbReference type="Proteomes" id="UP000184211"/>
    </source>
</evidence>
<proteinExistence type="predicted"/>
<name>A0A1M5UPS9_9RHOB</name>
<feature type="transmembrane region" description="Helical" evidence="1">
    <location>
        <begin position="61"/>
        <end position="78"/>
    </location>
</feature>
<keyword evidence="1" id="KW-0472">Membrane</keyword>
<evidence type="ECO:0000256" key="1">
    <source>
        <dbReference type="SAM" id="Phobius"/>
    </source>
</evidence>
<dbReference type="EMBL" id="FQWM01000007">
    <property type="protein sequence ID" value="SHH64920.1"/>
    <property type="molecule type" value="Genomic_DNA"/>
</dbReference>
<feature type="transmembrane region" description="Helical" evidence="1">
    <location>
        <begin position="6"/>
        <end position="23"/>
    </location>
</feature>
<dbReference type="OrthoDB" id="7709196at2"/>
<evidence type="ECO:0000313" key="2">
    <source>
        <dbReference type="EMBL" id="SHH64920.1"/>
    </source>
</evidence>